<dbReference type="EMBL" id="JSZA02000169">
    <property type="protein sequence ID" value="KHD06865.1"/>
    <property type="molecule type" value="Genomic_DNA"/>
</dbReference>
<dbReference type="PANTHER" id="PTHR47505">
    <property type="entry name" value="DNA UTILIZATION PROTEIN YHGH"/>
    <property type="match status" value="1"/>
</dbReference>
<name>A0A0A6P7S1_9GAMM</name>
<dbReference type="AlphaFoldDB" id="A0A0A6P7S1"/>
<proteinExistence type="inferred from homology"/>
<dbReference type="SUPFAM" id="SSF161187">
    <property type="entry name" value="YfgJ-like"/>
    <property type="match status" value="1"/>
</dbReference>
<dbReference type="CDD" id="cd06223">
    <property type="entry name" value="PRTases_typeI"/>
    <property type="match status" value="1"/>
</dbReference>
<dbReference type="PANTHER" id="PTHR47505:SF1">
    <property type="entry name" value="DNA UTILIZATION PROTEIN YHGH"/>
    <property type="match status" value="1"/>
</dbReference>
<reference evidence="3 4" key="1">
    <citation type="journal article" date="2016" name="Front. Microbiol.">
        <title>Single-Cell (Meta-)Genomics of a Dimorphic Candidatus Thiomargarita nelsonii Reveals Genomic Plasticity.</title>
        <authorList>
            <person name="Flood B.E."/>
            <person name="Fliss P."/>
            <person name="Jones D.S."/>
            <person name="Dick G.J."/>
            <person name="Jain S."/>
            <person name="Kaster A.K."/>
            <person name="Winkel M."/>
            <person name="Mussmann M."/>
            <person name="Bailey J."/>
        </authorList>
    </citation>
    <scope>NUCLEOTIDE SEQUENCE [LARGE SCALE GENOMIC DNA]</scope>
    <source>
        <strain evidence="3">Hydrate Ridge</strain>
    </source>
</reference>
<dbReference type="InterPro" id="IPR051910">
    <property type="entry name" value="ComF/GntX_DNA_util-trans"/>
</dbReference>
<protein>
    <recommendedName>
        <fullName evidence="2">Double zinc ribbon domain-containing protein</fullName>
    </recommendedName>
</protein>
<comment type="caution">
    <text evidence="3">The sequence shown here is derived from an EMBL/GenBank/DDBJ whole genome shotgun (WGS) entry which is preliminary data.</text>
</comment>
<evidence type="ECO:0000313" key="3">
    <source>
        <dbReference type="EMBL" id="KHD06865.1"/>
    </source>
</evidence>
<gene>
    <name evidence="3" type="ORF">PN36_27420</name>
</gene>
<dbReference type="InterPro" id="IPR044005">
    <property type="entry name" value="DZR_2"/>
</dbReference>
<evidence type="ECO:0000313" key="4">
    <source>
        <dbReference type="Proteomes" id="UP000030428"/>
    </source>
</evidence>
<accession>A0A0A6P7S1</accession>
<evidence type="ECO:0000259" key="2">
    <source>
        <dbReference type="Pfam" id="PF18912"/>
    </source>
</evidence>
<dbReference type="InterPro" id="IPR000836">
    <property type="entry name" value="PRTase_dom"/>
</dbReference>
<dbReference type="SUPFAM" id="SSF53271">
    <property type="entry name" value="PRTase-like"/>
    <property type="match status" value="1"/>
</dbReference>
<comment type="similarity">
    <text evidence="1">Belongs to the ComF/GntX family.</text>
</comment>
<feature type="domain" description="Double zinc ribbon" evidence="2">
    <location>
        <begin position="7"/>
        <end position="59"/>
    </location>
</feature>
<keyword evidence="4" id="KW-1185">Reference proteome</keyword>
<sequence length="226" mass="25458">MNKYFHQIILPQSCFLCGDSSTQTLCTACLADLPYHNNTASCIYCAKSLETEGVCSECQTQSPPYTKTQAIFSYIYPIDKLIIAAKFDQNLAVLNLLGKLMAQHLTIDPRPDILIPVPLHAKRLRQRGYNQSLELAKPITKQTGIPLDYKTCKRIKNTRPQTSLSAKQRQNNLVGAFSVQRHPPQHWQHIVLIDDVMTTGTTVTELAKVWLETGVQRVDVWCCARA</sequence>
<dbReference type="InterPro" id="IPR029057">
    <property type="entry name" value="PRTase-like"/>
</dbReference>
<dbReference type="Proteomes" id="UP000030428">
    <property type="component" value="Unassembled WGS sequence"/>
</dbReference>
<dbReference type="Pfam" id="PF18912">
    <property type="entry name" value="DZR_2"/>
    <property type="match status" value="1"/>
</dbReference>
<evidence type="ECO:0000256" key="1">
    <source>
        <dbReference type="ARBA" id="ARBA00008007"/>
    </source>
</evidence>
<organism evidence="3 4">
    <name type="scientific">Candidatus Thiomargarita nelsonii</name>
    <dbReference type="NCBI Taxonomy" id="1003181"/>
    <lineage>
        <taxon>Bacteria</taxon>
        <taxon>Pseudomonadati</taxon>
        <taxon>Pseudomonadota</taxon>
        <taxon>Gammaproteobacteria</taxon>
        <taxon>Thiotrichales</taxon>
        <taxon>Thiotrichaceae</taxon>
        <taxon>Thiomargarita</taxon>
    </lineage>
</organism>
<dbReference type="Gene3D" id="3.40.50.2020">
    <property type="match status" value="1"/>
</dbReference>